<dbReference type="Pfam" id="PF04857">
    <property type="entry name" value="CAF1"/>
    <property type="match status" value="1"/>
</dbReference>
<evidence type="ECO:0000256" key="9">
    <source>
        <dbReference type="ARBA" id="ARBA00022801"/>
    </source>
</evidence>
<evidence type="ECO:0000256" key="5">
    <source>
        <dbReference type="ARBA" id="ARBA00012161"/>
    </source>
</evidence>
<evidence type="ECO:0000256" key="14">
    <source>
        <dbReference type="ARBA" id="ARBA00023242"/>
    </source>
</evidence>
<dbReference type="PANTHER" id="PTHR10797">
    <property type="entry name" value="CCR4-NOT TRANSCRIPTION COMPLEX SUBUNIT"/>
    <property type="match status" value="1"/>
</dbReference>
<evidence type="ECO:0000256" key="11">
    <source>
        <dbReference type="ARBA" id="ARBA00022884"/>
    </source>
</evidence>
<dbReference type="InterPro" id="IPR036397">
    <property type="entry name" value="RNaseH_sf"/>
</dbReference>
<evidence type="ECO:0000256" key="10">
    <source>
        <dbReference type="ARBA" id="ARBA00022839"/>
    </source>
</evidence>
<dbReference type="EMBL" id="CAUYUJ010006635">
    <property type="protein sequence ID" value="CAK0818056.1"/>
    <property type="molecule type" value="Genomic_DNA"/>
</dbReference>
<accession>A0ABN9RJD0</accession>
<comment type="subcellular location">
    <subcellularLocation>
        <location evidence="3">Cytoplasm</location>
    </subcellularLocation>
    <subcellularLocation>
        <location evidence="2">Nucleus</location>
    </subcellularLocation>
</comment>
<evidence type="ECO:0000256" key="8">
    <source>
        <dbReference type="ARBA" id="ARBA00022723"/>
    </source>
</evidence>
<organism evidence="15 16">
    <name type="scientific">Prorocentrum cordatum</name>
    <dbReference type="NCBI Taxonomy" id="2364126"/>
    <lineage>
        <taxon>Eukaryota</taxon>
        <taxon>Sar</taxon>
        <taxon>Alveolata</taxon>
        <taxon>Dinophyceae</taxon>
        <taxon>Prorocentrales</taxon>
        <taxon>Prorocentraceae</taxon>
        <taxon>Prorocentrum</taxon>
    </lineage>
</organism>
<keyword evidence="14" id="KW-0539">Nucleus</keyword>
<gene>
    <name evidence="15" type="ORF">PCOR1329_LOCUS20437</name>
</gene>
<name>A0ABN9RJD0_9DINO</name>
<reference evidence="15" key="1">
    <citation type="submission" date="2023-10" db="EMBL/GenBank/DDBJ databases">
        <authorList>
            <person name="Chen Y."/>
            <person name="Shah S."/>
            <person name="Dougan E. K."/>
            <person name="Thang M."/>
            <person name="Chan C."/>
        </authorList>
    </citation>
    <scope>NUCLEOTIDE SEQUENCE [LARGE SCALE GENOMIC DNA]</scope>
</reference>
<dbReference type="EC" id="3.1.13.4" evidence="5"/>
<keyword evidence="7" id="KW-0540">Nuclease</keyword>
<keyword evidence="10" id="KW-0269">Exonuclease</keyword>
<dbReference type="Gene3D" id="3.30.420.10">
    <property type="entry name" value="Ribonuclease H-like superfamily/Ribonuclease H"/>
    <property type="match status" value="1"/>
</dbReference>
<sequence length="354" mass="39100">MAVAVQQVEADLMRAAAVSSRAAEGTRAPHWDADRCDGGDVIREVWAWNFEAEFRAMLAACRYGGCLTALDMEFPGFVREEPRACSKAVRYQVLRENVDKLWPVQVGIAVAGADRTLIRDWRIGVWSFNLRFDAQNDASSAAGMVFLRRAGLDFRRHLSDGIPANQFGARLADSPMFRSHRQAPWWLTFSGFYDLGYLLKLLSFGKPLPAEAAEFDEQLSSVCPWRYELRDQLPRGSLEALAWSHGVPRRGAAHTAGSDALLTLELFLLLGAAPWARLGLPDGYWGQQALGLPAPWGYWGPPAAPAHWPLLPGAWPQPKALAAAEAIALQRAALEQLVGLRWAGRGSPWAWASR</sequence>
<dbReference type="Proteomes" id="UP001189429">
    <property type="component" value="Unassembled WGS sequence"/>
</dbReference>
<comment type="catalytic activity">
    <reaction evidence="1">
        <text>Exonucleolytic cleavage of poly(A) to 5'-AMP.</text>
        <dbReference type="EC" id="3.1.13.4"/>
    </reaction>
</comment>
<dbReference type="InterPro" id="IPR006941">
    <property type="entry name" value="RNase_CAF1"/>
</dbReference>
<evidence type="ECO:0000256" key="4">
    <source>
        <dbReference type="ARBA" id="ARBA00008372"/>
    </source>
</evidence>
<evidence type="ECO:0000256" key="13">
    <source>
        <dbReference type="ARBA" id="ARBA00023163"/>
    </source>
</evidence>
<protein>
    <recommendedName>
        <fullName evidence="5">poly(A)-specific ribonuclease</fullName>
        <ecNumber evidence="5">3.1.13.4</ecNumber>
    </recommendedName>
</protein>
<comment type="caution">
    <text evidence="15">The sequence shown here is derived from an EMBL/GenBank/DDBJ whole genome shotgun (WGS) entry which is preliminary data.</text>
</comment>
<evidence type="ECO:0000256" key="12">
    <source>
        <dbReference type="ARBA" id="ARBA00023015"/>
    </source>
</evidence>
<dbReference type="SUPFAM" id="SSF53098">
    <property type="entry name" value="Ribonuclease H-like"/>
    <property type="match status" value="1"/>
</dbReference>
<evidence type="ECO:0000256" key="2">
    <source>
        <dbReference type="ARBA" id="ARBA00004123"/>
    </source>
</evidence>
<evidence type="ECO:0000256" key="6">
    <source>
        <dbReference type="ARBA" id="ARBA00022490"/>
    </source>
</evidence>
<dbReference type="InterPro" id="IPR039637">
    <property type="entry name" value="CNOT7/CNOT8/Pop2"/>
</dbReference>
<keyword evidence="13" id="KW-0804">Transcription</keyword>
<keyword evidence="6" id="KW-0963">Cytoplasm</keyword>
<keyword evidence="11" id="KW-0694">RNA-binding</keyword>
<evidence type="ECO:0000256" key="1">
    <source>
        <dbReference type="ARBA" id="ARBA00001663"/>
    </source>
</evidence>
<evidence type="ECO:0000256" key="3">
    <source>
        <dbReference type="ARBA" id="ARBA00004496"/>
    </source>
</evidence>
<evidence type="ECO:0000313" key="15">
    <source>
        <dbReference type="EMBL" id="CAK0818056.1"/>
    </source>
</evidence>
<comment type="similarity">
    <text evidence="4">Belongs to the CAF1 family.</text>
</comment>
<evidence type="ECO:0000256" key="7">
    <source>
        <dbReference type="ARBA" id="ARBA00022722"/>
    </source>
</evidence>
<keyword evidence="12" id="KW-0805">Transcription regulation</keyword>
<dbReference type="InterPro" id="IPR012337">
    <property type="entry name" value="RNaseH-like_sf"/>
</dbReference>
<proteinExistence type="inferred from homology"/>
<evidence type="ECO:0000313" key="16">
    <source>
        <dbReference type="Proteomes" id="UP001189429"/>
    </source>
</evidence>
<keyword evidence="16" id="KW-1185">Reference proteome</keyword>
<keyword evidence="9" id="KW-0378">Hydrolase</keyword>
<keyword evidence="8" id="KW-0479">Metal-binding</keyword>